<dbReference type="EMBL" id="VSIV01000065">
    <property type="protein sequence ID" value="TYB34238.1"/>
    <property type="molecule type" value="Genomic_DNA"/>
</dbReference>
<protein>
    <submittedName>
        <fullName evidence="1">Uncharacterized protein</fullName>
    </submittedName>
</protein>
<proteinExistence type="predicted"/>
<dbReference type="Proteomes" id="UP000323337">
    <property type="component" value="Unassembled WGS sequence"/>
</dbReference>
<evidence type="ECO:0000313" key="1">
    <source>
        <dbReference type="EMBL" id="TYB34238.1"/>
    </source>
</evidence>
<evidence type="ECO:0000313" key="2">
    <source>
        <dbReference type="Proteomes" id="UP000323337"/>
    </source>
</evidence>
<comment type="caution">
    <text evidence="1">The sequence shown here is derived from an EMBL/GenBank/DDBJ whole genome shotgun (WGS) entry which is preliminary data.</text>
</comment>
<gene>
    <name evidence="1" type="ORF">FXF49_02640</name>
</gene>
<dbReference type="AlphaFoldDB" id="A0A5D0MRN4"/>
<reference evidence="1 2" key="1">
    <citation type="submission" date="2019-08" db="EMBL/GenBank/DDBJ databases">
        <title>Genomic characterization of a novel candidate phylum (ARYD3) from a high temperature, high salinity tertiary oil reservoir in north central Oklahoma, USA.</title>
        <authorList>
            <person name="Youssef N.H."/>
            <person name="Yadav A."/>
            <person name="Elshahed M.S."/>
        </authorList>
    </citation>
    <scope>NUCLEOTIDE SEQUENCE [LARGE SCALE GENOMIC DNA]</scope>
    <source>
        <strain evidence="1">ARYD1</strain>
    </source>
</reference>
<accession>A0A5D0MRN4</accession>
<sequence length="227" mass="26632">MSDQNQYVSKKEHILSLIKNKNILTREDVLNIQSQVGASDKYIRRIFRDKQAEKDGKKRPVKLNGMGEPFRKEIADTYSYLYKRSKDELTWEEFTDSSEYKNIRIKYSKYLSRTSLNIYTGQVYKEMFFKLPDASREITNKQIDTIVYYLRLVGYLTSGKEQEIREAIKQAGLRAYEGIQLIAFLRKMHHLTKVADSKFGHYVVLPIVGALERLKIASKIENKKVKE</sequence>
<name>A0A5D0MRN4_FLESI</name>
<dbReference type="RefSeq" id="WP_303700364.1">
    <property type="nucleotide sequence ID" value="NZ_VSIV01000065.1"/>
</dbReference>
<organism evidence="1 2">
    <name type="scientific">Flexistipes sinusarabici</name>
    <dbReference type="NCBI Taxonomy" id="2352"/>
    <lineage>
        <taxon>Bacteria</taxon>
        <taxon>Pseudomonadati</taxon>
        <taxon>Deferribacterota</taxon>
        <taxon>Deferribacteres</taxon>
        <taxon>Deferribacterales</taxon>
        <taxon>Flexistipitaceae</taxon>
        <taxon>Flexistipes</taxon>
    </lineage>
</organism>